<evidence type="ECO:0000313" key="3">
    <source>
        <dbReference type="Proteomes" id="UP000717696"/>
    </source>
</evidence>
<dbReference type="Proteomes" id="UP000717696">
    <property type="component" value="Unassembled WGS sequence"/>
</dbReference>
<proteinExistence type="predicted"/>
<feature type="signal peptide" evidence="1">
    <location>
        <begin position="1"/>
        <end position="19"/>
    </location>
</feature>
<dbReference type="EMBL" id="JAGMUU010000044">
    <property type="protein sequence ID" value="KAH7113956.1"/>
    <property type="molecule type" value="Genomic_DNA"/>
</dbReference>
<keyword evidence="1" id="KW-0732">Signal</keyword>
<evidence type="ECO:0000313" key="2">
    <source>
        <dbReference type="EMBL" id="KAH7113956.1"/>
    </source>
</evidence>
<name>A0A9P9IAP8_9HYPO</name>
<evidence type="ECO:0000256" key="1">
    <source>
        <dbReference type="SAM" id="SignalP"/>
    </source>
</evidence>
<gene>
    <name evidence="2" type="ORF">B0J13DRAFT_573986</name>
</gene>
<feature type="chain" id="PRO_5040454409" description="Secreted protein" evidence="1">
    <location>
        <begin position="20"/>
        <end position="154"/>
    </location>
</feature>
<keyword evidence="3" id="KW-1185">Reference proteome</keyword>
<comment type="caution">
    <text evidence="2">The sequence shown here is derived from an EMBL/GenBank/DDBJ whole genome shotgun (WGS) entry which is preliminary data.</text>
</comment>
<reference evidence="2" key="1">
    <citation type="journal article" date="2021" name="Nat. Commun.">
        <title>Genetic determinants of endophytism in the Arabidopsis root mycobiome.</title>
        <authorList>
            <person name="Mesny F."/>
            <person name="Miyauchi S."/>
            <person name="Thiergart T."/>
            <person name="Pickel B."/>
            <person name="Atanasova L."/>
            <person name="Karlsson M."/>
            <person name="Huettel B."/>
            <person name="Barry K.W."/>
            <person name="Haridas S."/>
            <person name="Chen C."/>
            <person name="Bauer D."/>
            <person name="Andreopoulos W."/>
            <person name="Pangilinan J."/>
            <person name="LaButti K."/>
            <person name="Riley R."/>
            <person name="Lipzen A."/>
            <person name="Clum A."/>
            <person name="Drula E."/>
            <person name="Henrissat B."/>
            <person name="Kohler A."/>
            <person name="Grigoriev I.V."/>
            <person name="Martin F.M."/>
            <person name="Hacquard S."/>
        </authorList>
    </citation>
    <scope>NUCLEOTIDE SEQUENCE</scope>
    <source>
        <strain evidence="2">MPI-CAGE-AT-0021</strain>
    </source>
</reference>
<accession>A0A9P9IAP8</accession>
<evidence type="ECO:0008006" key="4">
    <source>
        <dbReference type="Google" id="ProtNLM"/>
    </source>
</evidence>
<organism evidence="2 3">
    <name type="scientific">Dactylonectria estremocensis</name>
    <dbReference type="NCBI Taxonomy" id="1079267"/>
    <lineage>
        <taxon>Eukaryota</taxon>
        <taxon>Fungi</taxon>
        <taxon>Dikarya</taxon>
        <taxon>Ascomycota</taxon>
        <taxon>Pezizomycotina</taxon>
        <taxon>Sordariomycetes</taxon>
        <taxon>Hypocreomycetidae</taxon>
        <taxon>Hypocreales</taxon>
        <taxon>Nectriaceae</taxon>
        <taxon>Dactylonectria</taxon>
    </lineage>
</organism>
<dbReference type="AlphaFoldDB" id="A0A9P9IAP8"/>
<sequence length="154" mass="17197">MWTILVGFVTALLIVLPFSFEIVHFETQSSPMWPCMSSWEKVRLVILVTRCLSSSQPSAQWGAGHPCVAVSVGLDYWPQQGLSVCRAPRQGGWCSLSYSYLGSFMVGRICSPLGFPLPRIRSGLQLACFRRHPTSKRKLFHSNYPTAEAGLFEV</sequence>
<protein>
    <recommendedName>
        <fullName evidence="4">Secreted protein</fullName>
    </recommendedName>
</protein>